<comment type="caution">
    <text evidence="1">The sequence shown here is derived from an EMBL/GenBank/DDBJ whole genome shotgun (WGS) entry which is preliminary data.</text>
</comment>
<sequence length="113" mass="12626">MTDSERIRQLSKLVEEQTAITQTLIAKAAAMRAVIRALTAGKQNDVAFIQALADQQIGLESLLLNSETSDSMIETYRDDFSHLLPAQVLDEVQQYQQNKPLDPSSGQFLNPHR</sequence>
<evidence type="ECO:0000313" key="2">
    <source>
        <dbReference type="Proteomes" id="UP000461670"/>
    </source>
</evidence>
<reference evidence="2" key="1">
    <citation type="journal article" date="2020" name="MBio">
        <title>Horizontal gene transfer to a defensive symbiont with a reduced genome amongst a multipartite beetle microbiome.</title>
        <authorList>
            <person name="Waterworth S.C."/>
            <person name="Florez L.V."/>
            <person name="Rees E.R."/>
            <person name="Hertweck C."/>
            <person name="Kaltenpoth M."/>
            <person name="Kwan J.C."/>
        </authorList>
    </citation>
    <scope>NUCLEOTIDE SEQUENCE [LARGE SCALE GENOMIC DNA]</scope>
</reference>
<gene>
    <name evidence="1" type="ORF">GAK30_01356</name>
</gene>
<dbReference type="Proteomes" id="UP000461670">
    <property type="component" value="Unassembled WGS sequence"/>
</dbReference>
<proteinExistence type="predicted"/>
<name>A0A7V8FQ75_9BURK</name>
<organism evidence="1 2">
    <name type="scientific">Paracidovorax wautersii</name>
    <dbReference type="NCBI Taxonomy" id="1177982"/>
    <lineage>
        <taxon>Bacteria</taxon>
        <taxon>Pseudomonadati</taxon>
        <taxon>Pseudomonadota</taxon>
        <taxon>Betaproteobacteria</taxon>
        <taxon>Burkholderiales</taxon>
        <taxon>Comamonadaceae</taxon>
        <taxon>Paracidovorax</taxon>
    </lineage>
</organism>
<dbReference type="AlphaFoldDB" id="A0A7V8FQ75"/>
<protein>
    <submittedName>
        <fullName evidence="1">Uncharacterized protein</fullName>
    </submittedName>
</protein>
<dbReference type="EMBL" id="WNDQ01000014">
    <property type="protein sequence ID" value="KAF1022211.1"/>
    <property type="molecule type" value="Genomic_DNA"/>
</dbReference>
<evidence type="ECO:0000313" key="1">
    <source>
        <dbReference type="EMBL" id="KAF1022211.1"/>
    </source>
</evidence>
<accession>A0A7V8FQ75</accession>